<gene>
    <name evidence="2" type="ORF">B6S08_17535</name>
</gene>
<proteinExistence type="predicted"/>
<protein>
    <submittedName>
        <fullName evidence="2">3-dehydroshikimate dehydratase</fullName>
    </submittedName>
</protein>
<dbReference type="AlphaFoldDB" id="A0A233RAM9"/>
<feature type="domain" description="Xylose isomerase-like TIM barrel" evidence="1">
    <location>
        <begin position="23"/>
        <end position="261"/>
    </location>
</feature>
<dbReference type="InterPro" id="IPR036237">
    <property type="entry name" value="Xyl_isomerase-like_sf"/>
</dbReference>
<accession>A0A233RAM9</accession>
<dbReference type="OrthoDB" id="9815124at2"/>
<dbReference type="InterPro" id="IPR050312">
    <property type="entry name" value="IolE/XylAMocC-like"/>
</dbReference>
<dbReference type="Gene3D" id="3.20.20.150">
    <property type="entry name" value="Divalent-metal-dependent TIM barrel enzymes"/>
    <property type="match status" value="1"/>
</dbReference>
<dbReference type="PANTHER" id="PTHR12110">
    <property type="entry name" value="HYDROXYPYRUVATE ISOMERASE"/>
    <property type="match status" value="1"/>
</dbReference>
<organism evidence="2 3">
    <name type="scientific">Oceanimonas doudoroffii</name>
    <dbReference type="NCBI Taxonomy" id="84158"/>
    <lineage>
        <taxon>Bacteria</taxon>
        <taxon>Pseudomonadati</taxon>
        <taxon>Pseudomonadota</taxon>
        <taxon>Gammaproteobacteria</taxon>
        <taxon>Aeromonadales</taxon>
        <taxon>Aeromonadaceae</taxon>
        <taxon>Oceanimonas</taxon>
    </lineage>
</organism>
<dbReference type="PANTHER" id="PTHR12110:SF21">
    <property type="entry name" value="XYLOSE ISOMERASE-LIKE TIM BARREL DOMAIN-CONTAINING PROTEIN"/>
    <property type="match status" value="1"/>
</dbReference>
<evidence type="ECO:0000313" key="2">
    <source>
        <dbReference type="EMBL" id="OXY80437.1"/>
    </source>
</evidence>
<dbReference type="InterPro" id="IPR013022">
    <property type="entry name" value="Xyl_isomerase-like_TIM-brl"/>
</dbReference>
<dbReference type="EMBL" id="NBIM01000011">
    <property type="protein sequence ID" value="OXY80437.1"/>
    <property type="molecule type" value="Genomic_DNA"/>
</dbReference>
<reference evidence="2 3" key="1">
    <citation type="submission" date="2017-08" db="EMBL/GenBank/DDBJ databases">
        <title>A Genome Sequence of Oceanimonas doudoroffii ATCC 27123T.</title>
        <authorList>
            <person name="Brennan M.A."/>
            <person name="Maclea K.S."/>
            <person name="Mcclelland W.D."/>
            <person name="Trachtenberg A.M."/>
        </authorList>
    </citation>
    <scope>NUCLEOTIDE SEQUENCE [LARGE SCALE GENOMIC DNA]</scope>
    <source>
        <strain evidence="2 3">ATCC 27123</strain>
    </source>
</reference>
<dbReference type="Proteomes" id="UP000242757">
    <property type="component" value="Unassembled WGS sequence"/>
</dbReference>
<comment type="caution">
    <text evidence="2">The sequence shown here is derived from an EMBL/GenBank/DDBJ whole genome shotgun (WGS) entry which is preliminary data.</text>
</comment>
<keyword evidence="3" id="KW-1185">Reference proteome</keyword>
<sequence>MELALCTISFRHHLVSLAELALWARNHGFSGIELWGAHARHLADQPQYNADWLATFGLRVPMISDYLPTEGPAAEWRRQTQALCHLARRWGAPRIRTFAGRKGSMETPPAERAAVVAALREQCLIAADHGLRLLVETHPGTLADNGASILQLLDEVDHSAFGLNFDTLHVWEGGDDPLELLTQTRSRVDYFHLKNVSERARLGVFAPGNVYAAAGCRQGMVPLFEGCVDYRDFLAPLLNDPDACASLEWFGPDAFTVLRQDRQAIAELGRPLAACG</sequence>
<dbReference type="SUPFAM" id="SSF51658">
    <property type="entry name" value="Xylose isomerase-like"/>
    <property type="match status" value="1"/>
</dbReference>
<name>A0A233RAM9_9GAMM</name>
<dbReference type="Pfam" id="PF01261">
    <property type="entry name" value="AP_endonuc_2"/>
    <property type="match status" value="1"/>
</dbReference>
<evidence type="ECO:0000259" key="1">
    <source>
        <dbReference type="Pfam" id="PF01261"/>
    </source>
</evidence>
<evidence type="ECO:0000313" key="3">
    <source>
        <dbReference type="Proteomes" id="UP000242757"/>
    </source>
</evidence>
<dbReference type="RefSeq" id="WP_094202104.1">
    <property type="nucleotide sequence ID" value="NZ_NBIM01000011.1"/>
</dbReference>